<dbReference type="Pfam" id="PF08937">
    <property type="entry name" value="ThsB_TIR"/>
    <property type="match status" value="1"/>
</dbReference>
<name>A0A0F9PCZ0_9ZZZZ</name>
<feature type="domain" description="Thoeris protein ThsB TIR-like" evidence="1">
    <location>
        <begin position="8"/>
        <end position="49"/>
    </location>
</feature>
<dbReference type="SUPFAM" id="SSF52206">
    <property type="entry name" value="Hypothetical protein MTH538"/>
    <property type="match status" value="1"/>
</dbReference>
<accession>A0A0F9PCZ0</accession>
<sequence>MRMWEEKARSAIRRSEIVIVMVGPKTYKASGVLKEVRMAREEGIRIVQIIGYREGDYEPVPNAGKLYRWNWENLKELLC</sequence>
<dbReference type="Gene3D" id="3.40.50.9200">
    <property type="entry name" value="Hypothetical protein MTH538"/>
    <property type="match status" value="1"/>
</dbReference>
<proteinExistence type="predicted"/>
<protein>
    <recommendedName>
        <fullName evidence="1">Thoeris protein ThsB TIR-like domain-containing protein</fullName>
    </recommendedName>
</protein>
<dbReference type="InterPro" id="IPR015032">
    <property type="entry name" value="ThsB__TIR-like_domain"/>
</dbReference>
<organism evidence="2">
    <name type="scientific">marine sediment metagenome</name>
    <dbReference type="NCBI Taxonomy" id="412755"/>
    <lineage>
        <taxon>unclassified sequences</taxon>
        <taxon>metagenomes</taxon>
        <taxon>ecological metagenomes</taxon>
    </lineage>
</organism>
<dbReference type="AlphaFoldDB" id="A0A0F9PCZ0"/>
<comment type="caution">
    <text evidence="2">The sequence shown here is derived from an EMBL/GenBank/DDBJ whole genome shotgun (WGS) entry which is preliminary data.</text>
</comment>
<reference evidence="2" key="1">
    <citation type="journal article" date="2015" name="Nature">
        <title>Complex archaea that bridge the gap between prokaryotes and eukaryotes.</title>
        <authorList>
            <person name="Spang A."/>
            <person name="Saw J.H."/>
            <person name="Jorgensen S.L."/>
            <person name="Zaremba-Niedzwiedzka K."/>
            <person name="Martijn J."/>
            <person name="Lind A.E."/>
            <person name="van Eijk R."/>
            <person name="Schleper C."/>
            <person name="Guy L."/>
            <person name="Ettema T.J."/>
        </authorList>
    </citation>
    <scope>NUCLEOTIDE SEQUENCE</scope>
</reference>
<evidence type="ECO:0000313" key="2">
    <source>
        <dbReference type="EMBL" id="KKN29690.1"/>
    </source>
</evidence>
<dbReference type="InterPro" id="IPR036490">
    <property type="entry name" value="ThsB_TIR-like_sf"/>
</dbReference>
<gene>
    <name evidence="2" type="ORF">LCGC14_0841600</name>
</gene>
<dbReference type="EMBL" id="LAZR01002466">
    <property type="protein sequence ID" value="KKN29690.1"/>
    <property type="molecule type" value="Genomic_DNA"/>
</dbReference>
<evidence type="ECO:0000259" key="1">
    <source>
        <dbReference type="Pfam" id="PF08937"/>
    </source>
</evidence>